<organism evidence="1 2">
    <name type="scientific">Dermatophagoides pteronyssinus</name>
    <name type="common">European house dust mite</name>
    <dbReference type="NCBI Taxonomy" id="6956"/>
    <lineage>
        <taxon>Eukaryota</taxon>
        <taxon>Metazoa</taxon>
        <taxon>Ecdysozoa</taxon>
        <taxon>Arthropoda</taxon>
        <taxon>Chelicerata</taxon>
        <taxon>Arachnida</taxon>
        <taxon>Acari</taxon>
        <taxon>Acariformes</taxon>
        <taxon>Sarcoptiformes</taxon>
        <taxon>Astigmata</taxon>
        <taxon>Psoroptidia</taxon>
        <taxon>Analgoidea</taxon>
        <taxon>Pyroglyphidae</taxon>
        <taxon>Dermatophagoidinae</taxon>
        <taxon>Dermatophagoides</taxon>
    </lineage>
</organism>
<dbReference type="Proteomes" id="UP000887458">
    <property type="component" value="Unassembled WGS sequence"/>
</dbReference>
<name>A0ABQ8IQQ2_DERPT</name>
<keyword evidence="2" id="KW-1185">Reference proteome</keyword>
<evidence type="ECO:0000313" key="2">
    <source>
        <dbReference type="Proteomes" id="UP000887458"/>
    </source>
</evidence>
<sequence length="86" mass="10239">MENVQFCIVDHSVRVPPILFTIPQMSINRNRENKWIIETLKMSKDIPSTNRLLLQHRKIFERNLIVDIVELVREQDRLLSSTIEII</sequence>
<dbReference type="EMBL" id="NJHN03000129">
    <property type="protein sequence ID" value="KAH9412642.1"/>
    <property type="molecule type" value="Genomic_DNA"/>
</dbReference>
<reference evidence="1 2" key="2">
    <citation type="journal article" date="2022" name="Mol. Biol. Evol.">
        <title>Comparative Genomics Reveals Insights into the Divergent Evolution of Astigmatic Mites and Household Pest Adaptations.</title>
        <authorList>
            <person name="Xiong Q."/>
            <person name="Wan A.T."/>
            <person name="Liu X."/>
            <person name="Fung C.S."/>
            <person name="Xiao X."/>
            <person name="Malainual N."/>
            <person name="Hou J."/>
            <person name="Wang L."/>
            <person name="Wang M."/>
            <person name="Yang K.Y."/>
            <person name="Cui Y."/>
            <person name="Leung E.L."/>
            <person name="Nong W."/>
            <person name="Shin S.K."/>
            <person name="Au S.W."/>
            <person name="Jeong K.Y."/>
            <person name="Chew F.T."/>
            <person name="Hui J.H."/>
            <person name="Leung T.F."/>
            <person name="Tungtrongchitr A."/>
            <person name="Zhong N."/>
            <person name="Liu Z."/>
            <person name="Tsui S.K."/>
        </authorList>
    </citation>
    <scope>NUCLEOTIDE SEQUENCE [LARGE SCALE GENOMIC DNA]</scope>
    <source>
        <strain evidence="1">Derp</strain>
    </source>
</reference>
<gene>
    <name evidence="1" type="ORF">DERP_006606</name>
</gene>
<comment type="caution">
    <text evidence="1">The sequence shown here is derived from an EMBL/GenBank/DDBJ whole genome shotgun (WGS) entry which is preliminary data.</text>
</comment>
<protein>
    <submittedName>
        <fullName evidence="1">Uncharacterized protein</fullName>
    </submittedName>
</protein>
<proteinExistence type="predicted"/>
<reference evidence="1 2" key="1">
    <citation type="journal article" date="2018" name="J. Allergy Clin. Immunol.">
        <title>High-quality assembly of Dermatophagoides pteronyssinus genome and transcriptome reveals a wide range of novel allergens.</title>
        <authorList>
            <person name="Liu X.Y."/>
            <person name="Yang K.Y."/>
            <person name="Wang M.Q."/>
            <person name="Kwok J.S."/>
            <person name="Zeng X."/>
            <person name="Yang Z."/>
            <person name="Xiao X.J."/>
            <person name="Lau C.P."/>
            <person name="Li Y."/>
            <person name="Huang Z.M."/>
            <person name="Ba J.G."/>
            <person name="Yim A.K."/>
            <person name="Ouyang C.Y."/>
            <person name="Ngai S.M."/>
            <person name="Chan T.F."/>
            <person name="Leung E.L."/>
            <person name="Liu L."/>
            <person name="Liu Z.G."/>
            <person name="Tsui S.K."/>
        </authorList>
    </citation>
    <scope>NUCLEOTIDE SEQUENCE [LARGE SCALE GENOMIC DNA]</scope>
    <source>
        <strain evidence="1">Derp</strain>
    </source>
</reference>
<accession>A0ABQ8IQQ2</accession>
<evidence type="ECO:0000313" key="1">
    <source>
        <dbReference type="EMBL" id="KAH9412642.1"/>
    </source>
</evidence>